<evidence type="ECO:0000256" key="2">
    <source>
        <dbReference type="ARBA" id="ARBA00023015"/>
    </source>
</evidence>
<dbReference type="EMBL" id="JAJEPR010000010">
    <property type="protein sequence ID" value="MCC2189679.1"/>
    <property type="molecule type" value="Genomic_DNA"/>
</dbReference>
<dbReference type="AlphaFoldDB" id="A0AAE3DSN6"/>
<dbReference type="GO" id="GO:0003700">
    <property type="term" value="F:DNA-binding transcription factor activity"/>
    <property type="evidence" value="ECO:0007669"/>
    <property type="project" value="TreeGrafter"/>
</dbReference>
<dbReference type="PANTHER" id="PTHR30146">
    <property type="entry name" value="LACI-RELATED TRANSCRIPTIONAL REPRESSOR"/>
    <property type="match status" value="1"/>
</dbReference>
<evidence type="ECO:0000256" key="1">
    <source>
        <dbReference type="ARBA" id="ARBA00022491"/>
    </source>
</evidence>
<evidence type="ECO:0000256" key="3">
    <source>
        <dbReference type="ARBA" id="ARBA00023125"/>
    </source>
</evidence>
<keyword evidence="1" id="KW-0678">Repressor</keyword>
<dbReference type="Pfam" id="PF13377">
    <property type="entry name" value="Peripla_BP_3"/>
    <property type="match status" value="1"/>
</dbReference>
<dbReference type="SUPFAM" id="SSF53822">
    <property type="entry name" value="Periplasmic binding protein-like I"/>
    <property type="match status" value="1"/>
</dbReference>
<accession>A0AAE3DSN6</accession>
<proteinExistence type="predicted"/>
<keyword evidence="4" id="KW-0804">Transcription</keyword>
<protein>
    <submittedName>
        <fullName evidence="6">LacI family transcriptional regulator</fullName>
    </submittedName>
</protein>
<organism evidence="6 7">
    <name type="scientific">Fusicatenibacter faecihominis</name>
    <dbReference type="NCBI Taxonomy" id="2881276"/>
    <lineage>
        <taxon>Bacteria</taxon>
        <taxon>Bacillati</taxon>
        <taxon>Bacillota</taxon>
        <taxon>Clostridia</taxon>
        <taxon>Lachnospirales</taxon>
        <taxon>Lachnospiraceae</taxon>
        <taxon>Fusicatenibacter</taxon>
    </lineage>
</organism>
<dbReference type="InterPro" id="IPR028082">
    <property type="entry name" value="Peripla_BP_I"/>
</dbReference>
<dbReference type="Gene3D" id="3.40.50.2300">
    <property type="match status" value="1"/>
</dbReference>
<evidence type="ECO:0000313" key="7">
    <source>
        <dbReference type="Proteomes" id="UP001197875"/>
    </source>
</evidence>
<dbReference type="RefSeq" id="WP_227614965.1">
    <property type="nucleotide sequence ID" value="NZ_JBBNJK010000183.1"/>
</dbReference>
<keyword evidence="3" id="KW-0238">DNA-binding</keyword>
<evidence type="ECO:0000256" key="4">
    <source>
        <dbReference type="ARBA" id="ARBA00023163"/>
    </source>
</evidence>
<dbReference type="InterPro" id="IPR046335">
    <property type="entry name" value="LacI/GalR-like_sensor"/>
</dbReference>
<sequence length="112" mass="12621">MISTDKWAEKSRCAVFFCSFDLCLGGISLLNERGISIPEQMSVIGFDDDRIFSCFSPSITVIAQDFLQIGVEAARLLLEQFQNPEKSSPKICKVPVQLIERESVCNFRKELP</sequence>
<reference evidence="6 7" key="1">
    <citation type="submission" date="2021-10" db="EMBL/GenBank/DDBJ databases">
        <title>Anaerobic single-cell dispensing facilitates the cultivation of human gut bacteria.</title>
        <authorList>
            <person name="Afrizal A."/>
        </authorList>
    </citation>
    <scope>NUCLEOTIDE SEQUENCE [LARGE SCALE GENOMIC DNA]</scope>
    <source>
        <strain evidence="6 7">CLA-AA-H277</strain>
    </source>
</reference>
<keyword evidence="7" id="KW-1185">Reference proteome</keyword>
<keyword evidence="2" id="KW-0805">Transcription regulation</keyword>
<dbReference type="GO" id="GO:0000976">
    <property type="term" value="F:transcription cis-regulatory region binding"/>
    <property type="evidence" value="ECO:0007669"/>
    <property type="project" value="TreeGrafter"/>
</dbReference>
<evidence type="ECO:0000313" key="6">
    <source>
        <dbReference type="EMBL" id="MCC2189679.1"/>
    </source>
</evidence>
<comment type="caution">
    <text evidence="6">The sequence shown here is derived from an EMBL/GenBank/DDBJ whole genome shotgun (WGS) entry which is preliminary data.</text>
</comment>
<dbReference type="PANTHER" id="PTHR30146:SF148">
    <property type="entry name" value="HTH-TYPE TRANSCRIPTIONAL REPRESSOR PURR-RELATED"/>
    <property type="match status" value="1"/>
</dbReference>
<dbReference type="Proteomes" id="UP001197875">
    <property type="component" value="Unassembled WGS sequence"/>
</dbReference>
<name>A0AAE3DSN6_9FIRM</name>
<dbReference type="CDD" id="cd06267">
    <property type="entry name" value="PBP1_LacI_sugar_binding-like"/>
    <property type="match status" value="1"/>
</dbReference>
<feature type="domain" description="Transcriptional regulator LacI/GalR-like sensor" evidence="5">
    <location>
        <begin position="14"/>
        <end position="104"/>
    </location>
</feature>
<gene>
    <name evidence="6" type="ORF">LKD71_07660</name>
</gene>
<evidence type="ECO:0000259" key="5">
    <source>
        <dbReference type="Pfam" id="PF13377"/>
    </source>
</evidence>